<reference evidence="1" key="1">
    <citation type="journal article" date="2014" name="Int. J. Syst. Evol. Microbiol.">
        <title>Complete genome sequence of Corynebacterium casei LMG S-19264T (=DSM 44701T), isolated from a smear-ripened cheese.</title>
        <authorList>
            <consortium name="US DOE Joint Genome Institute (JGI-PGF)"/>
            <person name="Walter F."/>
            <person name="Albersmeier A."/>
            <person name="Kalinowski J."/>
            <person name="Ruckert C."/>
        </authorList>
    </citation>
    <scope>NUCLEOTIDE SEQUENCE</scope>
    <source>
        <strain evidence="1">KCTC 23224</strain>
    </source>
</reference>
<name>A0A8J3CUT9_9BACT</name>
<sequence>MIVVNYRYSFTFAFKYTPMKNRFFSFSLLVALAVMLGFTTACSSKLEMEGVDFEAWKNDRGGCKGDRLASVETFRPLKDELLGKDNQALMKTFGRPDQVELADRSQSFFIYFAEPGPECNQFVKKDEEPLKIILRLNALNRVSEVTITRTNPW</sequence>
<proteinExistence type="predicted"/>
<dbReference type="Proteomes" id="UP000642809">
    <property type="component" value="Unassembled WGS sequence"/>
</dbReference>
<gene>
    <name evidence="1" type="ORF">GCM10008106_07710</name>
</gene>
<keyword evidence="2" id="KW-1185">Reference proteome</keyword>
<organism evidence="1 2">
    <name type="scientific">Mongoliitalea lutea</name>
    <dbReference type="NCBI Taxonomy" id="849756"/>
    <lineage>
        <taxon>Bacteria</taxon>
        <taxon>Pseudomonadati</taxon>
        <taxon>Bacteroidota</taxon>
        <taxon>Cytophagia</taxon>
        <taxon>Cytophagales</taxon>
        <taxon>Cyclobacteriaceae</taxon>
        <taxon>Mongoliitalea</taxon>
    </lineage>
</organism>
<protein>
    <submittedName>
        <fullName evidence="1">Uncharacterized protein</fullName>
    </submittedName>
</protein>
<evidence type="ECO:0000313" key="2">
    <source>
        <dbReference type="Proteomes" id="UP000642809"/>
    </source>
</evidence>
<reference evidence="1" key="2">
    <citation type="submission" date="2020-09" db="EMBL/GenBank/DDBJ databases">
        <authorList>
            <person name="Sun Q."/>
            <person name="Kim S."/>
        </authorList>
    </citation>
    <scope>NUCLEOTIDE SEQUENCE</scope>
    <source>
        <strain evidence="1">KCTC 23224</strain>
    </source>
</reference>
<accession>A0A8J3CUT9</accession>
<evidence type="ECO:0000313" key="1">
    <source>
        <dbReference type="EMBL" id="GHB29259.1"/>
    </source>
</evidence>
<dbReference type="EMBL" id="BMYF01000003">
    <property type="protein sequence ID" value="GHB29259.1"/>
    <property type="molecule type" value="Genomic_DNA"/>
</dbReference>
<comment type="caution">
    <text evidence="1">The sequence shown here is derived from an EMBL/GenBank/DDBJ whole genome shotgun (WGS) entry which is preliminary data.</text>
</comment>
<dbReference type="AlphaFoldDB" id="A0A8J3CUT9"/>